<feature type="compositionally biased region" description="Pro residues" evidence="1">
    <location>
        <begin position="244"/>
        <end position="253"/>
    </location>
</feature>
<feature type="compositionally biased region" description="Pro residues" evidence="1">
    <location>
        <begin position="294"/>
        <end position="304"/>
    </location>
</feature>
<proteinExistence type="predicted"/>
<gene>
    <name evidence="2" type="ORF">CK203_047331</name>
</gene>
<accession>A0A438HHP7</accession>
<reference evidence="2 3" key="1">
    <citation type="journal article" date="2018" name="PLoS Genet.">
        <title>Population sequencing reveals clonal diversity and ancestral inbreeding in the grapevine cultivar Chardonnay.</title>
        <authorList>
            <person name="Roach M.J."/>
            <person name="Johnson D.L."/>
            <person name="Bohlmann J."/>
            <person name="van Vuuren H.J."/>
            <person name="Jones S.J."/>
            <person name="Pretorius I.S."/>
            <person name="Schmidt S.A."/>
            <person name="Borneman A.R."/>
        </authorList>
    </citation>
    <scope>NUCLEOTIDE SEQUENCE [LARGE SCALE GENOMIC DNA]</scope>
    <source>
        <strain evidence="3">cv. Chardonnay</strain>
        <tissue evidence="2">Leaf</tissue>
    </source>
</reference>
<protein>
    <submittedName>
        <fullName evidence="2">Uncharacterized protein</fullName>
    </submittedName>
</protein>
<evidence type="ECO:0000256" key="1">
    <source>
        <dbReference type="SAM" id="MobiDB-lite"/>
    </source>
</evidence>
<organism evidence="2 3">
    <name type="scientific">Vitis vinifera</name>
    <name type="common">Grape</name>
    <dbReference type="NCBI Taxonomy" id="29760"/>
    <lineage>
        <taxon>Eukaryota</taxon>
        <taxon>Viridiplantae</taxon>
        <taxon>Streptophyta</taxon>
        <taxon>Embryophyta</taxon>
        <taxon>Tracheophyta</taxon>
        <taxon>Spermatophyta</taxon>
        <taxon>Magnoliopsida</taxon>
        <taxon>eudicotyledons</taxon>
        <taxon>Gunneridae</taxon>
        <taxon>Pentapetalae</taxon>
        <taxon>rosids</taxon>
        <taxon>Vitales</taxon>
        <taxon>Vitaceae</taxon>
        <taxon>Viteae</taxon>
        <taxon>Vitis</taxon>
    </lineage>
</organism>
<evidence type="ECO:0000313" key="2">
    <source>
        <dbReference type="EMBL" id="RVW83948.1"/>
    </source>
</evidence>
<sequence length="304" mass="33863">MKGEESSSKAEQGSKTKEAEHLISRCQNFAHLISRCENFAHPKTKVRNPWAKGSHFRTPQKVRNHSRCEIRFQGANFLKSNFAHHCGRCENFRTVRNPLLAHVCQFRTPQAIFALCETVCENFAHTISRCENFAHLLRCEIFIERVPFSHTQFQGAKFADQGAKISHARLKQSPAHKLRTSGIPNTHSLISAMAKTRGGLSASPSSPTPRPHEPPWEPQLPPVQAPAIPPSEGEAPSQRRYPTRRPPTDPVPPVDQATSPVSRPQRRDQFSGPGEPSHAPQPEPATEEPRIPADMPPRPLSGVP</sequence>
<dbReference type="EMBL" id="QGNW01000221">
    <property type="protein sequence ID" value="RVW83948.1"/>
    <property type="molecule type" value="Genomic_DNA"/>
</dbReference>
<evidence type="ECO:0000313" key="3">
    <source>
        <dbReference type="Proteomes" id="UP000288805"/>
    </source>
</evidence>
<comment type="caution">
    <text evidence="2">The sequence shown here is derived from an EMBL/GenBank/DDBJ whole genome shotgun (WGS) entry which is preliminary data.</text>
</comment>
<dbReference type="AlphaFoldDB" id="A0A438HHP7"/>
<name>A0A438HHP7_VITVI</name>
<feature type="region of interest" description="Disordered" evidence="1">
    <location>
        <begin position="196"/>
        <end position="304"/>
    </location>
</feature>
<dbReference type="Proteomes" id="UP000288805">
    <property type="component" value="Unassembled WGS sequence"/>
</dbReference>
<feature type="compositionally biased region" description="Pro residues" evidence="1">
    <location>
        <begin position="216"/>
        <end position="229"/>
    </location>
</feature>